<evidence type="ECO:0000259" key="12">
    <source>
        <dbReference type="PROSITE" id="PS51998"/>
    </source>
</evidence>
<dbReference type="FunFam" id="3.90.190.10:FF:000004">
    <property type="entry name" value="Protein phosphatase Slingshot homolog 2"/>
    <property type="match status" value="1"/>
</dbReference>
<evidence type="ECO:0000256" key="5">
    <source>
        <dbReference type="ARBA" id="ARBA00022801"/>
    </source>
</evidence>
<dbReference type="PROSITE" id="PS00383">
    <property type="entry name" value="TYR_PHOSPHATASE_1"/>
    <property type="match status" value="1"/>
</dbReference>
<evidence type="ECO:0000313" key="14">
    <source>
        <dbReference type="Proteomes" id="UP000824782"/>
    </source>
</evidence>
<keyword evidence="4" id="KW-0963">Cytoplasm</keyword>
<dbReference type="EMBL" id="WNYA01000002">
    <property type="protein sequence ID" value="KAG8590544.1"/>
    <property type="molecule type" value="Genomic_DNA"/>
</dbReference>
<evidence type="ECO:0000256" key="7">
    <source>
        <dbReference type="ARBA" id="ARBA00023212"/>
    </source>
</evidence>
<feature type="compositionally biased region" description="Polar residues" evidence="9">
    <location>
        <begin position="824"/>
        <end position="833"/>
    </location>
</feature>
<dbReference type="InterPro" id="IPR000340">
    <property type="entry name" value="Dual-sp_phosphatase_cat-dom"/>
</dbReference>
<evidence type="ECO:0000259" key="11">
    <source>
        <dbReference type="PROSITE" id="PS50056"/>
    </source>
</evidence>
<protein>
    <recommendedName>
        <fullName evidence="3">protein-serine/threonine phosphatase</fullName>
        <ecNumber evidence="3">3.1.3.16</ecNumber>
    </recommendedName>
</protein>
<evidence type="ECO:0000256" key="9">
    <source>
        <dbReference type="SAM" id="MobiDB-lite"/>
    </source>
</evidence>
<dbReference type="InterPro" id="IPR029021">
    <property type="entry name" value="Prot-tyrosine_phosphatase-like"/>
</dbReference>
<dbReference type="Proteomes" id="UP000824782">
    <property type="component" value="Unassembled WGS sequence"/>
</dbReference>
<feature type="compositionally biased region" description="Polar residues" evidence="9">
    <location>
        <begin position="1072"/>
        <end position="1083"/>
    </location>
</feature>
<organism evidence="13 14">
    <name type="scientific">Engystomops pustulosus</name>
    <name type="common">Tungara frog</name>
    <name type="synonym">Physalaemus pustulosus</name>
    <dbReference type="NCBI Taxonomy" id="76066"/>
    <lineage>
        <taxon>Eukaryota</taxon>
        <taxon>Metazoa</taxon>
        <taxon>Chordata</taxon>
        <taxon>Craniata</taxon>
        <taxon>Vertebrata</taxon>
        <taxon>Euteleostomi</taxon>
        <taxon>Amphibia</taxon>
        <taxon>Batrachia</taxon>
        <taxon>Anura</taxon>
        <taxon>Neobatrachia</taxon>
        <taxon>Hyloidea</taxon>
        <taxon>Leptodactylidae</taxon>
        <taxon>Leiuperinae</taxon>
        <taxon>Engystomops</taxon>
    </lineage>
</organism>
<comment type="similarity">
    <text evidence="2">Belongs to the protein-tyrosine phosphatase family.</text>
</comment>
<dbReference type="GO" id="GO:0005856">
    <property type="term" value="C:cytoskeleton"/>
    <property type="evidence" value="ECO:0007669"/>
    <property type="project" value="UniProtKB-SubCell"/>
</dbReference>
<feature type="region of interest" description="Disordered" evidence="9">
    <location>
        <begin position="1108"/>
        <end position="1141"/>
    </location>
</feature>
<dbReference type="PROSITE" id="PS51998">
    <property type="entry name" value="DEK_C"/>
    <property type="match status" value="1"/>
</dbReference>
<comment type="subcellular location">
    <subcellularLocation>
        <location evidence="1">Cytoplasm</location>
        <location evidence="1">Cytoskeleton</location>
    </subcellularLocation>
</comment>
<feature type="region of interest" description="Disordered" evidence="9">
    <location>
        <begin position="814"/>
        <end position="860"/>
    </location>
</feature>
<dbReference type="GO" id="GO:0030837">
    <property type="term" value="P:negative regulation of actin filament polymerization"/>
    <property type="evidence" value="ECO:0007669"/>
    <property type="project" value="InterPro"/>
</dbReference>
<evidence type="ECO:0000259" key="10">
    <source>
        <dbReference type="PROSITE" id="PS50054"/>
    </source>
</evidence>
<reference evidence="13" key="1">
    <citation type="thesis" date="2020" institute="ProQuest LLC" country="789 East Eisenhower Parkway, Ann Arbor, MI, USA">
        <title>Comparative Genomics and Chromosome Evolution.</title>
        <authorList>
            <person name="Mudd A.B."/>
        </authorList>
    </citation>
    <scope>NUCLEOTIDE SEQUENCE</scope>
    <source>
        <strain evidence="13">237g6f4</strain>
        <tissue evidence="13">Blood</tissue>
    </source>
</reference>
<feature type="domain" description="Tyrosine-protein phosphatase" evidence="10">
    <location>
        <begin position="431"/>
        <end position="572"/>
    </location>
</feature>
<feature type="domain" description="Tyrosine specific protein phosphatases" evidence="11">
    <location>
        <begin position="496"/>
        <end position="550"/>
    </location>
</feature>
<feature type="domain" description="DEK-C" evidence="12">
    <location>
        <begin position="372"/>
        <end position="427"/>
    </location>
</feature>
<comment type="catalytic activity">
    <reaction evidence="8">
        <text>O-phospho-L-threonyl-[protein] + H2O = L-threonyl-[protein] + phosphate</text>
        <dbReference type="Rhea" id="RHEA:47004"/>
        <dbReference type="Rhea" id="RHEA-COMP:11060"/>
        <dbReference type="Rhea" id="RHEA-COMP:11605"/>
        <dbReference type="ChEBI" id="CHEBI:15377"/>
        <dbReference type="ChEBI" id="CHEBI:30013"/>
        <dbReference type="ChEBI" id="CHEBI:43474"/>
        <dbReference type="ChEBI" id="CHEBI:61977"/>
        <dbReference type="EC" id="3.1.3.16"/>
    </reaction>
</comment>
<feature type="region of interest" description="Disordered" evidence="9">
    <location>
        <begin position="1459"/>
        <end position="1491"/>
    </location>
</feature>
<feature type="compositionally biased region" description="Basic and acidic residues" evidence="9">
    <location>
        <begin position="913"/>
        <end position="927"/>
    </location>
</feature>
<dbReference type="InterPro" id="IPR020422">
    <property type="entry name" value="TYR_PHOSPHATASE_DUAL_dom"/>
</dbReference>
<keyword evidence="5" id="KW-0378">Hydrolase</keyword>
<evidence type="ECO:0000256" key="8">
    <source>
        <dbReference type="ARBA" id="ARBA00048336"/>
    </source>
</evidence>
<dbReference type="GO" id="GO:0003779">
    <property type="term" value="F:actin binding"/>
    <property type="evidence" value="ECO:0007669"/>
    <property type="project" value="InterPro"/>
</dbReference>
<keyword evidence="7" id="KW-0206">Cytoskeleton</keyword>
<dbReference type="EC" id="3.1.3.16" evidence="3"/>
<dbReference type="InterPro" id="IPR043587">
    <property type="entry name" value="Phosphatase_SSH-like"/>
</dbReference>
<gene>
    <name evidence="13" type="ORF">GDO81_006792</name>
</gene>
<dbReference type="InterPro" id="IPR000387">
    <property type="entry name" value="Tyr_Pase_dom"/>
</dbReference>
<dbReference type="Gene3D" id="3.90.190.10">
    <property type="entry name" value="Protein tyrosine phosphatase superfamily"/>
    <property type="match status" value="1"/>
</dbReference>
<feature type="compositionally biased region" description="Basic residues" evidence="9">
    <location>
        <begin position="1464"/>
        <end position="1475"/>
    </location>
</feature>
<feature type="compositionally biased region" description="Basic and acidic residues" evidence="9">
    <location>
        <begin position="962"/>
        <end position="976"/>
    </location>
</feature>
<dbReference type="Pfam" id="PF00782">
    <property type="entry name" value="DSPc"/>
    <property type="match status" value="1"/>
</dbReference>
<evidence type="ECO:0000256" key="4">
    <source>
        <dbReference type="ARBA" id="ARBA00022490"/>
    </source>
</evidence>
<evidence type="ECO:0000256" key="3">
    <source>
        <dbReference type="ARBA" id="ARBA00013081"/>
    </source>
</evidence>
<dbReference type="GO" id="GO:0004722">
    <property type="term" value="F:protein serine/threonine phosphatase activity"/>
    <property type="evidence" value="ECO:0007669"/>
    <property type="project" value="UniProtKB-EC"/>
</dbReference>
<dbReference type="PROSITE" id="PS50054">
    <property type="entry name" value="TYR_PHOSPHATASE_DUAL"/>
    <property type="match status" value="1"/>
</dbReference>
<comment type="caution">
    <text evidence="13">The sequence shown here is derived from an EMBL/GenBank/DDBJ whole genome shotgun (WGS) entry which is preliminary data.</text>
</comment>
<dbReference type="SUPFAM" id="SSF52799">
    <property type="entry name" value="(Phosphotyrosine protein) phosphatases II"/>
    <property type="match status" value="1"/>
</dbReference>
<dbReference type="PANTHER" id="PTHR45864:SF3">
    <property type="entry name" value="PROTEIN PHOSPHATASE SLINGSHOT HOMOLOG 2"/>
    <property type="match status" value="1"/>
</dbReference>
<dbReference type="Pfam" id="PF23040">
    <property type="entry name" value="PH_SSH1-like_1st"/>
    <property type="match status" value="1"/>
</dbReference>
<evidence type="ECO:0000256" key="1">
    <source>
        <dbReference type="ARBA" id="ARBA00004245"/>
    </source>
</evidence>
<dbReference type="PROSITE" id="PS50056">
    <property type="entry name" value="TYR_PHOSPHATASE_2"/>
    <property type="match status" value="1"/>
</dbReference>
<feature type="compositionally biased region" description="Low complexity" evidence="9">
    <location>
        <begin position="1029"/>
        <end position="1045"/>
    </location>
</feature>
<name>A0AAV7CZJ4_ENGPU</name>
<dbReference type="PANTHER" id="PTHR45864">
    <property type="entry name" value="SLINGSHOT PROTEIN PHOSPHATASE HOMOLOG"/>
    <property type="match status" value="1"/>
</dbReference>
<keyword evidence="14" id="KW-1185">Reference proteome</keyword>
<feature type="region of interest" description="Disordered" evidence="9">
    <location>
        <begin position="739"/>
        <end position="760"/>
    </location>
</feature>
<dbReference type="CDD" id="cd14569">
    <property type="entry name" value="DSP_slingshot_2"/>
    <property type="match status" value="1"/>
</dbReference>
<keyword evidence="6" id="KW-0904">Protein phosphatase</keyword>
<feature type="region of interest" description="Disordered" evidence="9">
    <location>
        <begin position="906"/>
        <end position="1089"/>
    </location>
</feature>
<sequence>MVHSGALRLFSALQRHLVDGGGTTILNPSRTRILCRERAAGSRMGRPAAVAGTAGSAVCEERGSGWQRSAGAQPRDTCDTAIHRRERHVPPEHDRITESMCRCGQSRAGSAARLFPMTVSGSSPGDGQEGSGDCCALCGVKMIPHFSENAVISQNTINQLISESFLTVKGAALFLPRGNGSSTPRISHRRNKHAGDLQQHLQAMFTLLRPEDNIRLAVKLESTYQNRTRYMVVVSTNGRQDTEESIVLGMDFPCNDSSSCTMGLVLPLWSDTLIHLDGDGGFSVSTDNRIHIFKPVSVQAMWSALQSLHKACEVARANNYYPGSLFLTWVSYYESHINSDQTSVNEWNAMQDVQSHRSDSPVLFTDVPTERERTERLIKIKLREIMMQRDLENITSKQIRTELEMQMVCNLREFKEFIDNEMIVILGQMDSPTEIFDHVYLGSEWNASNLEDLQNRGVRYILNVTREIDNFFPGVFEYHNIRVYDEEGTDLLAYWNDTYKFISKAKKHGAKCLVHCKMGVSRSASTVIAYAMKEYGWNLDRAFDYVKERRTVTKPNPSFMKQLEEYQGILLASKQRHNKLWRSHSDSDLSDHHEPIGKTGMEMSKKDITSSAEQLSDLHHSYTLGPPTDNCNPSCPISVSLCNTPQARYEFTPCDYHTGQIEDILNLNTVNGCSVRCCSDESSVFLDNCRPDRLEDLSPVSESLTGQSELPDLTLEDMEKDALKNDVTCHLLPLRDLGSHTGDLPESPDQSSFTSQSEDMSGDRIDFLSALEKFVELSQENRPRTCSTTRADDQINVRNGVLKGSWPEAPLYESIADKPRANADMTTPQASEDSSTDEEQPKEVSEPVVQDHLPKSHSENAISVKEIITEIESFNQGVGQCQQKTDNLSSQVQAPKRNTIHDLSLESVWEPEGISKEQSEECKEPKCKQSSQEDSESSSEANDHQGVPGQAPKWFAGSVRRATMEFEERLRQEQEQQQHTTAVPTRKNSKNDSAFSDSAPKNKLEDSLLDATDNEKDKKVKTKVTGLDSSELLRSEPSTESSPSSEHQDIQAKQETNPPELEVKEQGKENPSPVTESLENNGSEPFPKKVEDLERDLRVQCYDDNDNNLSHQECGESHGESHGPSSEAPLQNVCASAPGRSSAQAESLLDASFMSESPQEEQRLVPDLQGISLVCPSIHIDLPSPNYQCHPCTIVLEGVTEDCTSTDERLGNLSNCTSNKNQGDTFMSLGELMQREADSALSQLSHEDLNLINRLTENIRELREVLDVTSFSFGLPHSSSSDSIKDFSSNPGVVKQRAKEIEARIRQAGLTTPSQMKRSASLAKLGCLELSKDDLSERDSVSSDNNQTYPDMLQNSLRIVPGNYESDLAVKSEDPPEKLCILSVEASSGLEPTKHFVEQIKTEECVVKSKPVEKPLVQYAKEFGLAQQGIAGSDSELTVSPGHIHPPVVLDPSVPLISVTPKHEHGRTHPLRRLKKTNEKKRTTNPLYNTM</sequence>
<dbReference type="InterPro" id="IPR014876">
    <property type="entry name" value="DEK_C"/>
</dbReference>
<accession>A0AAV7CZJ4</accession>
<proteinExistence type="inferred from homology"/>
<dbReference type="Pfam" id="PF08766">
    <property type="entry name" value="DEK_C"/>
    <property type="match status" value="1"/>
</dbReference>
<evidence type="ECO:0000256" key="2">
    <source>
        <dbReference type="ARBA" id="ARBA00009580"/>
    </source>
</evidence>
<dbReference type="InterPro" id="IPR016130">
    <property type="entry name" value="Tyr_Pase_AS"/>
</dbReference>
<feature type="compositionally biased region" description="Polar residues" evidence="9">
    <location>
        <begin position="748"/>
        <end position="759"/>
    </location>
</feature>
<dbReference type="SMART" id="SM00195">
    <property type="entry name" value="DSPc"/>
    <property type="match status" value="1"/>
</dbReference>
<evidence type="ECO:0000256" key="6">
    <source>
        <dbReference type="ARBA" id="ARBA00022912"/>
    </source>
</evidence>
<dbReference type="InterPro" id="IPR043588">
    <property type="entry name" value="SSH-N"/>
</dbReference>
<dbReference type="CDD" id="cd11652">
    <property type="entry name" value="SSH-N"/>
    <property type="match status" value="1"/>
</dbReference>
<evidence type="ECO:0000313" key="13">
    <source>
        <dbReference type="EMBL" id="KAG8590544.1"/>
    </source>
</evidence>